<dbReference type="Proteomes" id="UP000834106">
    <property type="component" value="Chromosome 1"/>
</dbReference>
<dbReference type="InterPro" id="IPR015424">
    <property type="entry name" value="PyrdxlP-dep_Trfase"/>
</dbReference>
<dbReference type="InterPro" id="IPR006948">
    <property type="entry name" value="Alliinase_C"/>
</dbReference>
<evidence type="ECO:0000256" key="5">
    <source>
        <dbReference type="SAM" id="Phobius"/>
    </source>
</evidence>
<evidence type="ECO:0000259" key="6">
    <source>
        <dbReference type="Pfam" id="PF04864"/>
    </source>
</evidence>
<dbReference type="GO" id="GO:0008483">
    <property type="term" value="F:transaminase activity"/>
    <property type="evidence" value="ECO:0007669"/>
    <property type="project" value="UniProtKB-KW"/>
</dbReference>
<keyword evidence="8" id="KW-1185">Reference proteome</keyword>
<evidence type="ECO:0000256" key="4">
    <source>
        <dbReference type="ARBA" id="ARBA00022898"/>
    </source>
</evidence>
<dbReference type="InterPro" id="IPR015421">
    <property type="entry name" value="PyrdxlP-dep_Trfase_major"/>
</dbReference>
<dbReference type="AlphaFoldDB" id="A0AAD1YM71"/>
<sequence length="459" mass="52475">MIFHQQFRQPKEQPFTVCERELVCELKMELRTMILGHFLVISLALNVGFLYRDYWKGNHHYQEFFSFKNECQNASVTLLEASPQPFSSSSKGFDGIIDLDHGDPTMYERYWQQMGDKTKVVINGWQFISYFSDVRKVCWFLEPELANSIIRLHKLVGNAITEERYIVVGTGSTQLFQALLYAVSPPNSSEPISVVSAAPFYSSYPLITDFLKSGLHKWAGDAYTFNKDEPYIELVTSPNNPDGFPRQAVVNRNQGILIHDFAYYWPQYIPISSPADHDIMLFTVSKSTGHAGTRIGWALVKDREIAKKMTEFIVLSTIGVSKDSQIRAAKILQVVSDSHQYKGNFKEGQAFFEHSYNNMARRWKQLRDAVNMSKLFSLPDFPSSLCTFSGRTFGSLAAFAWLKCEGEIDDCESFLRGHKILTRGGKHFGSSGKYVRISMLPRDEIFDQFTERLSTINFS</sequence>
<evidence type="ECO:0000256" key="1">
    <source>
        <dbReference type="ARBA" id="ARBA00001933"/>
    </source>
</evidence>
<accession>A0AAD1YM71</accession>
<proteinExistence type="inferred from homology"/>
<dbReference type="Gene3D" id="2.10.25.30">
    <property type="entry name" value="EGF-like, alliinase"/>
    <property type="match status" value="1"/>
</dbReference>
<gene>
    <name evidence="7" type="ORF">FPE_LOCUS1390</name>
</gene>
<evidence type="ECO:0000256" key="3">
    <source>
        <dbReference type="ARBA" id="ARBA00022576"/>
    </source>
</evidence>
<name>A0AAD1YM71_9LAMI</name>
<dbReference type="Gene3D" id="3.40.640.10">
    <property type="entry name" value="Type I PLP-dependent aspartate aminotransferase-like (Major domain)"/>
    <property type="match status" value="1"/>
</dbReference>
<dbReference type="SUPFAM" id="SSF53383">
    <property type="entry name" value="PLP-dependent transferases"/>
    <property type="match status" value="1"/>
</dbReference>
<evidence type="ECO:0000256" key="2">
    <source>
        <dbReference type="ARBA" id="ARBA00006312"/>
    </source>
</evidence>
<dbReference type="Gene3D" id="3.90.1150.10">
    <property type="entry name" value="Aspartate Aminotransferase, domain 1"/>
    <property type="match status" value="1"/>
</dbReference>
<dbReference type="InterPro" id="IPR050478">
    <property type="entry name" value="Ethylene_sulfur-biosynth"/>
</dbReference>
<keyword evidence="4" id="KW-0663">Pyridoxal phosphate</keyword>
<dbReference type="InterPro" id="IPR015422">
    <property type="entry name" value="PyrdxlP-dep_Trfase_small"/>
</dbReference>
<dbReference type="PANTHER" id="PTHR43795:SF22">
    <property type="entry name" value="TRYPTOPHAN AMINOTRANSFERASE-RELATED PROTEIN 2"/>
    <property type="match status" value="1"/>
</dbReference>
<dbReference type="PANTHER" id="PTHR43795">
    <property type="entry name" value="BIFUNCTIONAL ASPARTATE AMINOTRANSFERASE AND GLUTAMATE/ASPARTATE-PREPHENATE AMINOTRANSFERASE-RELATED"/>
    <property type="match status" value="1"/>
</dbReference>
<keyword evidence="3" id="KW-0032">Aminotransferase</keyword>
<dbReference type="Pfam" id="PF04864">
    <property type="entry name" value="Alliinase_C"/>
    <property type="match status" value="1"/>
</dbReference>
<evidence type="ECO:0000313" key="7">
    <source>
        <dbReference type="EMBL" id="CAI9753959.1"/>
    </source>
</evidence>
<dbReference type="GO" id="GO:0016846">
    <property type="term" value="F:carbon-sulfur lyase activity"/>
    <property type="evidence" value="ECO:0007669"/>
    <property type="project" value="InterPro"/>
</dbReference>
<dbReference type="EMBL" id="OU503036">
    <property type="protein sequence ID" value="CAI9753959.1"/>
    <property type="molecule type" value="Genomic_DNA"/>
</dbReference>
<feature type="transmembrane region" description="Helical" evidence="5">
    <location>
        <begin position="34"/>
        <end position="51"/>
    </location>
</feature>
<evidence type="ECO:0000313" key="8">
    <source>
        <dbReference type="Proteomes" id="UP000834106"/>
    </source>
</evidence>
<protein>
    <recommendedName>
        <fullName evidence="6">Alliinase C-terminal domain-containing protein</fullName>
    </recommendedName>
</protein>
<keyword evidence="5" id="KW-1133">Transmembrane helix</keyword>
<reference evidence="7" key="1">
    <citation type="submission" date="2023-05" db="EMBL/GenBank/DDBJ databases">
        <authorList>
            <person name="Huff M."/>
        </authorList>
    </citation>
    <scope>NUCLEOTIDE SEQUENCE</scope>
</reference>
<comment type="similarity">
    <text evidence="2">Belongs to the alliinase family.</text>
</comment>
<comment type="cofactor">
    <cofactor evidence="1">
        <name>pyridoxal 5'-phosphate</name>
        <dbReference type="ChEBI" id="CHEBI:597326"/>
    </cofactor>
</comment>
<dbReference type="InterPro" id="IPR037029">
    <property type="entry name" value="Alliinase_N_sf"/>
</dbReference>
<keyword evidence="5" id="KW-0812">Transmembrane</keyword>
<dbReference type="GO" id="GO:0006520">
    <property type="term" value="P:amino acid metabolic process"/>
    <property type="evidence" value="ECO:0007669"/>
    <property type="project" value="TreeGrafter"/>
</dbReference>
<keyword evidence="5" id="KW-0472">Membrane</keyword>
<organism evidence="7 8">
    <name type="scientific">Fraxinus pennsylvanica</name>
    <dbReference type="NCBI Taxonomy" id="56036"/>
    <lineage>
        <taxon>Eukaryota</taxon>
        <taxon>Viridiplantae</taxon>
        <taxon>Streptophyta</taxon>
        <taxon>Embryophyta</taxon>
        <taxon>Tracheophyta</taxon>
        <taxon>Spermatophyta</taxon>
        <taxon>Magnoliopsida</taxon>
        <taxon>eudicotyledons</taxon>
        <taxon>Gunneridae</taxon>
        <taxon>Pentapetalae</taxon>
        <taxon>asterids</taxon>
        <taxon>lamiids</taxon>
        <taxon>Lamiales</taxon>
        <taxon>Oleaceae</taxon>
        <taxon>Oleeae</taxon>
        <taxon>Fraxinus</taxon>
    </lineage>
</organism>
<feature type="domain" description="Alliinase C-terminal" evidence="6">
    <location>
        <begin position="97"/>
        <end position="456"/>
    </location>
</feature>
<dbReference type="CDD" id="cd00609">
    <property type="entry name" value="AAT_like"/>
    <property type="match status" value="1"/>
</dbReference>
<keyword evidence="3" id="KW-0808">Transferase</keyword>